<dbReference type="Gene3D" id="3.40.50.300">
    <property type="entry name" value="P-loop containing nucleotide triphosphate hydrolases"/>
    <property type="match status" value="2"/>
</dbReference>
<dbReference type="Pfam" id="PF00005">
    <property type="entry name" value="ABC_tran"/>
    <property type="match status" value="2"/>
</dbReference>
<organism evidence="10 11">
    <name type="scientific">Georgenia faecalis</name>
    <dbReference type="NCBI Taxonomy" id="2483799"/>
    <lineage>
        <taxon>Bacteria</taxon>
        <taxon>Bacillati</taxon>
        <taxon>Actinomycetota</taxon>
        <taxon>Actinomycetes</taxon>
        <taxon>Micrococcales</taxon>
        <taxon>Bogoriellaceae</taxon>
        <taxon>Georgenia</taxon>
    </lineage>
</organism>
<proteinExistence type="predicted"/>
<evidence type="ECO:0000256" key="1">
    <source>
        <dbReference type="ARBA" id="ARBA00022448"/>
    </source>
</evidence>
<gene>
    <name evidence="10" type="ORF">ACFO3F_01080</name>
</gene>
<dbReference type="Proteomes" id="UP001595955">
    <property type="component" value="Unassembled WGS sequence"/>
</dbReference>
<dbReference type="InterPro" id="IPR003593">
    <property type="entry name" value="AAA+_ATPase"/>
</dbReference>
<evidence type="ECO:0000256" key="2">
    <source>
        <dbReference type="ARBA" id="ARBA00022475"/>
    </source>
</evidence>
<evidence type="ECO:0000256" key="3">
    <source>
        <dbReference type="ARBA" id="ARBA00022597"/>
    </source>
</evidence>
<evidence type="ECO:0000256" key="7">
    <source>
        <dbReference type="ARBA" id="ARBA00022967"/>
    </source>
</evidence>
<keyword evidence="8" id="KW-0472">Membrane</keyword>
<evidence type="ECO:0000259" key="9">
    <source>
        <dbReference type="PROSITE" id="PS50893"/>
    </source>
</evidence>
<keyword evidence="6 10" id="KW-0067">ATP-binding</keyword>
<feature type="domain" description="ABC transporter" evidence="9">
    <location>
        <begin position="256"/>
        <end position="495"/>
    </location>
</feature>
<keyword evidence="11" id="KW-1185">Reference proteome</keyword>
<dbReference type="CDD" id="cd03215">
    <property type="entry name" value="ABC_Carb_Monos_II"/>
    <property type="match status" value="1"/>
</dbReference>
<dbReference type="PROSITE" id="PS00211">
    <property type="entry name" value="ABC_TRANSPORTER_1"/>
    <property type="match status" value="1"/>
</dbReference>
<keyword evidence="3" id="KW-0762">Sugar transport</keyword>
<keyword evidence="2" id="KW-1003">Cell membrane</keyword>
<dbReference type="InterPro" id="IPR017871">
    <property type="entry name" value="ABC_transporter-like_CS"/>
</dbReference>
<evidence type="ECO:0000313" key="10">
    <source>
        <dbReference type="EMBL" id="MFC4553827.1"/>
    </source>
</evidence>
<protein>
    <submittedName>
        <fullName evidence="10">Sugar ABC transporter ATP-binding protein</fullName>
    </submittedName>
</protein>
<sequence length="500" mass="54072">MTTPPPLLRMRGITKSFFGVQVLNGIDMEVRAGEVHAVVGENGAGKSTLMKILAGVHPADGGSIELDGRAVSFTHPLEAQAAGVTTVFQEFNLLPERTVAENVYLGREPRRFALVDGARMVRDTAALLDDLGIETIAPDVKVRALSVAEQQVVEIVKAMSFDARIISMDEPTAALADHEVELLYRLVRRLQERGVAVLYVSHRLKEIFHLCDRITILKDGSLVDTVDAASITSDELVRKMVGRSISALFPQPREGTRTGDVRLSVRGAGNLMVRDISFDVRAGEIVALAGLQGSGRSEIAHALFGVERFRTGEIHLDGTRIDPRSPRQAVRCGLALVTEDRKAEGLALNQSVMANARLVLDAVVPRRANQAARRIPEILSSLELAARSGSHEVRFLSGGNQQKVVLAKWLVTDPAVIVMDEPTRGIDVGAKRAVYELMRDLAAQGVAIVLISSELPEVIGMADRIIVLHDGEISGELPGGCDEEAVMALATRHESVEEIA</sequence>
<dbReference type="InterPro" id="IPR003439">
    <property type="entry name" value="ABC_transporter-like_ATP-bd"/>
</dbReference>
<dbReference type="RefSeq" id="WP_338142433.1">
    <property type="nucleotide sequence ID" value="NZ_CP033325.1"/>
</dbReference>
<reference evidence="11" key="1">
    <citation type="journal article" date="2019" name="Int. J. Syst. Evol. Microbiol.">
        <title>The Global Catalogue of Microorganisms (GCM) 10K type strain sequencing project: providing services to taxonomists for standard genome sequencing and annotation.</title>
        <authorList>
            <consortium name="The Broad Institute Genomics Platform"/>
            <consortium name="The Broad Institute Genome Sequencing Center for Infectious Disease"/>
            <person name="Wu L."/>
            <person name="Ma J."/>
        </authorList>
    </citation>
    <scope>NUCLEOTIDE SEQUENCE [LARGE SCALE GENOMIC DNA]</scope>
    <source>
        <strain evidence="11">JCM 3369</strain>
    </source>
</reference>
<keyword evidence="5" id="KW-0547">Nucleotide-binding</keyword>
<evidence type="ECO:0000256" key="4">
    <source>
        <dbReference type="ARBA" id="ARBA00022737"/>
    </source>
</evidence>
<accession>A0ABV9D640</accession>
<evidence type="ECO:0000256" key="6">
    <source>
        <dbReference type="ARBA" id="ARBA00022840"/>
    </source>
</evidence>
<dbReference type="GO" id="GO:0005524">
    <property type="term" value="F:ATP binding"/>
    <property type="evidence" value="ECO:0007669"/>
    <property type="project" value="UniProtKB-KW"/>
</dbReference>
<keyword evidence="1" id="KW-0813">Transport</keyword>
<dbReference type="EMBL" id="JBHSGF010000001">
    <property type="protein sequence ID" value="MFC4553827.1"/>
    <property type="molecule type" value="Genomic_DNA"/>
</dbReference>
<name>A0ABV9D640_9MICO</name>
<dbReference type="InterPro" id="IPR027417">
    <property type="entry name" value="P-loop_NTPase"/>
</dbReference>
<keyword evidence="4" id="KW-0677">Repeat</keyword>
<comment type="caution">
    <text evidence="10">The sequence shown here is derived from an EMBL/GenBank/DDBJ whole genome shotgun (WGS) entry which is preliminary data.</text>
</comment>
<dbReference type="PROSITE" id="PS50893">
    <property type="entry name" value="ABC_TRANSPORTER_2"/>
    <property type="match status" value="2"/>
</dbReference>
<evidence type="ECO:0000256" key="8">
    <source>
        <dbReference type="ARBA" id="ARBA00023136"/>
    </source>
</evidence>
<keyword evidence="7" id="KW-1278">Translocase</keyword>
<feature type="domain" description="ABC transporter" evidence="9">
    <location>
        <begin position="8"/>
        <end position="244"/>
    </location>
</feature>
<dbReference type="CDD" id="cd03216">
    <property type="entry name" value="ABC_Carb_Monos_I"/>
    <property type="match status" value="1"/>
</dbReference>
<dbReference type="PANTHER" id="PTHR43790:SF3">
    <property type="entry name" value="D-ALLOSE IMPORT ATP-BINDING PROTEIN ALSA-RELATED"/>
    <property type="match status" value="1"/>
</dbReference>
<evidence type="ECO:0000313" key="11">
    <source>
        <dbReference type="Proteomes" id="UP001595955"/>
    </source>
</evidence>
<dbReference type="PANTHER" id="PTHR43790">
    <property type="entry name" value="CARBOHYDRATE TRANSPORT ATP-BINDING PROTEIN MG119-RELATED"/>
    <property type="match status" value="1"/>
</dbReference>
<dbReference type="SMART" id="SM00382">
    <property type="entry name" value="AAA"/>
    <property type="match status" value="2"/>
</dbReference>
<dbReference type="SUPFAM" id="SSF52540">
    <property type="entry name" value="P-loop containing nucleoside triphosphate hydrolases"/>
    <property type="match status" value="2"/>
</dbReference>
<evidence type="ECO:0000256" key="5">
    <source>
        <dbReference type="ARBA" id="ARBA00022741"/>
    </source>
</evidence>
<dbReference type="InterPro" id="IPR050107">
    <property type="entry name" value="ABC_carbohydrate_import_ATPase"/>
</dbReference>